<protein>
    <recommendedName>
        <fullName evidence="1">2EXR domain-containing protein</fullName>
    </recommendedName>
</protein>
<organism evidence="2 3">
    <name type="scientific">Trichoderma harzianum CBS 226.95</name>
    <dbReference type="NCBI Taxonomy" id="983964"/>
    <lineage>
        <taxon>Eukaryota</taxon>
        <taxon>Fungi</taxon>
        <taxon>Dikarya</taxon>
        <taxon>Ascomycota</taxon>
        <taxon>Pezizomycotina</taxon>
        <taxon>Sordariomycetes</taxon>
        <taxon>Hypocreomycetidae</taxon>
        <taxon>Hypocreales</taxon>
        <taxon>Hypocreaceae</taxon>
        <taxon>Trichoderma</taxon>
    </lineage>
</organism>
<evidence type="ECO:0000313" key="3">
    <source>
        <dbReference type="Proteomes" id="UP000241690"/>
    </source>
</evidence>
<dbReference type="GeneID" id="36632488"/>
<dbReference type="PANTHER" id="PTHR35910:SF1">
    <property type="entry name" value="2EXR DOMAIN-CONTAINING PROTEIN"/>
    <property type="match status" value="1"/>
</dbReference>
<sequence length="354" mass="41172">MPSEFHQFANLPTELRLKIWKHALQPISPSRPRAHFFSVTNYKEDGDTLKKLRVQCHLGSDCEINHGTTYCLAAPKFGDSHSWTNNNPSAYLLDYGMWNACHESREVIEKHYKMNHWTAKFRQGRSSMDDNQPVDACVPFIYPHSSGSWCFAIHPNQDLVCLQPINAGTVGYYRENPYFIEDFCMVDYAIGMRGFPNLALEYDSSWYDGLDEIRNPNVLFEEMSPRGLFVRIIVWMVESYSRNQTLYLIDYNLKRTRTEDSHALSNKRKVFSSIDRRFVEASPNWGDYSDTWSRSALEFVDRINDLFGGINPTHFCLGHGFEGDFGCNGCDTWEKWGWYNIWVHAEVLECEKAE</sequence>
<dbReference type="PANTHER" id="PTHR35910">
    <property type="entry name" value="2EXR DOMAIN-CONTAINING PROTEIN"/>
    <property type="match status" value="1"/>
</dbReference>
<dbReference type="InterPro" id="IPR045518">
    <property type="entry name" value="2EXR"/>
</dbReference>
<accession>A0A2T4A7Z2</accession>
<dbReference type="RefSeq" id="XP_024772815.1">
    <property type="nucleotide sequence ID" value="XM_024923905.1"/>
</dbReference>
<dbReference type="AlphaFoldDB" id="A0A2T4A7Z2"/>
<gene>
    <name evidence="2" type="ORF">M431DRAFT_88434</name>
</gene>
<evidence type="ECO:0000313" key="2">
    <source>
        <dbReference type="EMBL" id="PTB53138.1"/>
    </source>
</evidence>
<proteinExistence type="predicted"/>
<dbReference type="Proteomes" id="UP000241690">
    <property type="component" value="Unassembled WGS sequence"/>
</dbReference>
<dbReference type="Pfam" id="PF20150">
    <property type="entry name" value="2EXR"/>
    <property type="match status" value="1"/>
</dbReference>
<name>A0A2T4A7Z2_TRIHA</name>
<feature type="domain" description="2EXR" evidence="1">
    <location>
        <begin position="5"/>
        <end position="114"/>
    </location>
</feature>
<reference evidence="2 3" key="1">
    <citation type="submission" date="2016-07" db="EMBL/GenBank/DDBJ databases">
        <title>Multiple horizontal gene transfer events from other fungi enriched the ability of initially mycotrophic Trichoderma (Ascomycota) to feed on dead plant biomass.</title>
        <authorList>
            <consortium name="DOE Joint Genome Institute"/>
            <person name="Aerts A."/>
            <person name="Atanasova L."/>
            <person name="Chenthamara K."/>
            <person name="Zhang J."/>
            <person name="Grujic M."/>
            <person name="Henrissat B."/>
            <person name="Kuo A."/>
            <person name="Salamov A."/>
            <person name="Lipzen A."/>
            <person name="Labutti K."/>
            <person name="Barry K."/>
            <person name="Miao Y."/>
            <person name="Rahimi M.J."/>
            <person name="Shen Q."/>
            <person name="Grigoriev I.V."/>
            <person name="Kubicek C.P."/>
            <person name="Druzhinina I.S."/>
        </authorList>
    </citation>
    <scope>NUCLEOTIDE SEQUENCE [LARGE SCALE GENOMIC DNA]</scope>
    <source>
        <strain evidence="2 3">CBS 226.95</strain>
    </source>
</reference>
<evidence type="ECO:0000259" key="1">
    <source>
        <dbReference type="Pfam" id="PF20150"/>
    </source>
</evidence>
<dbReference type="EMBL" id="KZ679682">
    <property type="protein sequence ID" value="PTB53138.1"/>
    <property type="molecule type" value="Genomic_DNA"/>
</dbReference>
<keyword evidence="3" id="KW-1185">Reference proteome</keyword>